<dbReference type="PROSITE" id="PS51198">
    <property type="entry name" value="UVRD_HELICASE_ATP_BIND"/>
    <property type="match status" value="1"/>
</dbReference>
<evidence type="ECO:0000256" key="1">
    <source>
        <dbReference type="ARBA" id="ARBA00022741"/>
    </source>
</evidence>
<dbReference type="Pfam" id="PF00580">
    <property type="entry name" value="UvrD-helicase"/>
    <property type="match status" value="1"/>
</dbReference>
<evidence type="ECO:0000313" key="9">
    <source>
        <dbReference type="Proteomes" id="UP000612329"/>
    </source>
</evidence>
<reference evidence="8" key="1">
    <citation type="journal article" date="2014" name="Int. J. Syst. Evol. Microbiol.">
        <title>Complete genome sequence of Corynebacterium casei LMG S-19264T (=DSM 44701T), isolated from a smear-ripened cheese.</title>
        <authorList>
            <consortium name="US DOE Joint Genome Institute (JGI-PGF)"/>
            <person name="Walter F."/>
            <person name="Albersmeier A."/>
            <person name="Kalinowski J."/>
            <person name="Ruckert C."/>
        </authorList>
    </citation>
    <scope>NUCLEOTIDE SEQUENCE</scope>
    <source>
        <strain evidence="8">JCM 12862</strain>
    </source>
</reference>
<dbReference type="GO" id="GO:0016787">
    <property type="term" value="F:hydrolase activity"/>
    <property type="evidence" value="ECO:0007669"/>
    <property type="project" value="UniProtKB-UniRule"/>
</dbReference>
<name>A0A8J3BN69_9FLAO</name>
<evidence type="ECO:0000256" key="5">
    <source>
        <dbReference type="ARBA" id="ARBA00034923"/>
    </source>
</evidence>
<organism evidence="8 9">
    <name type="scientific">Yeosuana aromativorans</name>
    <dbReference type="NCBI Taxonomy" id="288019"/>
    <lineage>
        <taxon>Bacteria</taxon>
        <taxon>Pseudomonadati</taxon>
        <taxon>Bacteroidota</taxon>
        <taxon>Flavobacteriia</taxon>
        <taxon>Flavobacteriales</taxon>
        <taxon>Flavobacteriaceae</taxon>
        <taxon>Yeosuana</taxon>
    </lineage>
</organism>
<dbReference type="PANTHER" id="PTHR11070">
    <property type="entry name" value="UVRD / RECB / PCRA DNA HELICASE FAMILY MEMBER"/>
    <property type="match status" value="1"/>
</dbReference>
<comment type="caution">
    <text evidence="8">The sequence shown here is derived from an EMBL/GenBank/DDBJ whole genome shotgun (WGS) entry which is preliminary data.</text>
</comment>
<evidence type="ECO:0000256" key="4">
    <source>
        <dbReference type="ARBA" id="ARBA00022840"/>
    </source>
</evidence>
<dbReference type="GO" id="GO:0000725">
    <property type="term" value="P:recombinational repair"/>
    <property type="evidence" value="ECO:0007669"/>
    <property type="project" value="TreeGrafter"/>
</dbReference>
<keyword evidence="4 6" id="KW-0067">ATP-binding</keyword>
<feature type="binding site" evidence="6">
    <location>
        <begin position="42"/>
        <end position="49"/>
    </location>
    <ligand>
        <name>ATP</name>
        <dbReference type="ChEBI" id="CHEBI:30616"/>
    </ligand>
</feature>
<dbReference type="Proteomes" id="UP000612329">
    <property type="component" value="Unassembled WGS sequence"/>
</dbReference>
<dbReference type="Gene3D" id="3.40.50.300">
    <property type="entry name" value="P-loop containing nucleotide triphosphate hydrolases"/>
    <property type="match status" value="2"/>
</dbReference>
<gene>
    <name evidence="8" type="ORF">GCM10007962_31180</name>
</gene>
<dbReference type="InterPro" id="IPR027417">
    <property type="entry name" value="P-loop_NTPase"/>
</dbReference>
<keyword evidence="3 6" id="KW-0347">Helicase</keyword>
<dbReference type="GO" id="GO:0005524">
    <property type="term" value="F:ATP binding"/>
    <property type="evidence" value="ECO:0007669"/>
    <property type="project" value="UniProtKB-UniRule"/>
</dbReference>
<proteinExistence type="predicted"/>
<protein>
    <recommendedName>
        <fullName evidence="5">DNA 3'-5' helicase II</fullName>
    </recommendedName>
</protein>
<dbReference type="SUPFAM" id="SSF52540">
    <property type="entry name" value="P-loop containing nucleoside triphosphate hydrolases"/>
    <property type="match status" value="1"/>
</dbReference>
<dbReference type="AlphaFoldDB" id="A0A8J3BN69"/>
<dbReference type="PANTHER" id="PTHR11070:SF2">
    <property type="entry name" value="ATP-DEPENDENT DNA HELICASE SRS2"/>
    <property type="match status" value="1"/>
</dbReference>
<sequence>MLPVITNSEIRYAEKILFGKIKVFDRERIDFIKNMDTIDLQAVPGSGKTTALLAKLLILEQHLPFSDNSGILVISHTNTAVDEIKEKIGKHCPKLFSYPNFVGTIQSFVDQFLAIPFYNKIRKKGHYRIDNEIYNERLEFFLQRCLTGQTFQTFNKVKHIYNSNPSLIYSYRYGFNENGHVRLVKTIGGDELEINKPRGNTRPQNYIDYTPEEKQQVITYLHELKKTILSTGVLCFDDAYFLAESYIKKIPEIKKIVQNRFKQVFVDEMQDMDSHQYNLLDKLFYSKCIKNHVFQRIGDKNQAIFSGNIKIDNVWSDREKMMKLTGSQRLSPQIANVVKHFGLNFIEMAGRNENRNIPPIMILFENNTKGQVLTRFIEVIEEYKNSGAFNDDKNPIKAIGWNSSHDTANKLGITDYHPNYSKVNVGQKLDYQNLISYLLNFDKTKKTLEPIRKNVLNAFLKVLRLENLQVEDRPYTKRKLLDHLRDNYFSIYEELNLNIYNWSMALINANSNGVRNNCATFFRKMLTDVFEKNQLLDVTNTFLNSADIELAHKAENNQEIANVFKLNNIEVELGSIHSVKGETHSATLYLETCYYQHETDKSKQQLLGRRIKANDGVRTKESAKMMYVGLSRPTILLCYAAHSGRVDDKMRQQLQDNGWRIVVL</sequence>
<evidence type="ECO:0000313" key="8">
    <source>
        <dbReference type="EMBL" id="GGK34505.1"/>
    </source>
</evidence>
<evidence type="ECO:0000256" key="2">
    <source>
        <dbReference type="ARBA" id="ARBA00022801"/>
    </source>
</evidence>
<keyword evidence="2 6" id="KW-0378">Hydrolase</keyword>
<evidence type="ECO:0000259" key="7">
    <source>
        <dbReference type="PROSITE" id="PS51198"/>
    </source>
</evidence>
<reference evidence="8" key="2">
    <citation type="submission" date="2020-09" db="EMBL/GenBank/DDBJ databases">
        <authorList>
            <person name="Sun Q."/>
            <person name="Ohkuma M."/>
        </authorList>
    </citation>
    <scope>NUCLEOTIDE SEQUENCE</scope>
    <source>
        <strain evidence="8">JCM 12862</strain>
    </source>
</reference>
<keyword evidence="1 6" id="KW-0547">Nucleotide-binding</keyword>
<dbReference type="InterPro" id="IPR014016">
    <property type="entry name" value="UvrD-like_ATP-bd"/>
</dbReference>
<feature type="domain" description="UvrD-like helicase ATP-binding" evidence="7">
    <location>
        <begin position="21"/>
        <end position="348"/>
    </location>
</feature>
<dbReference type="EMBL" id="BMNR01000010">
    <property type="protein sequence ID" value="GGK34505.1"/>
    <property type="molecule type" value="Genomic_DNA"/>
</dbReference>
<dbReference type="RefSeq" id="WP_188654894.1">
    <property type="nucleotide sequence ID" value="NZ_BMNR01000010.1"/>
</dbReference>
<dbReference type="GO" id="GO:0003677">
    <property type="term" value="F:DNA binding"/>
    <property type="evidence" value="ECO:0007669"/>
    <property type="project" value="InterPro"/>
</dbReference>
<evidence type="ECO:0000256" key="6">
    <source>
        <dbReference type="PROSITE-ProRule" id="PRU00560"/>
    </source>
</evidence>
<evidence type="ECO:0000256" key="3">
    <source>
        <dbReference type="ARBA" id="ARBA00022806"/>
    </source>
</evidence>
<dbReference type="GO" id="GO:0043138">
    <property type="term" value="F:3'-5' DNA helicase activity"/>
    <property type="evidence" value="ECO:0007669"/>
    <property type="project" value="TreeGrafter"/>
</dbReference>
<dbReference type="InterPro" id="IPR000212">
    <property type="entry name" value="DNA_helicase_UvrD/REP"/>
</dbReference>
<accession>A0A8J3BN69</accession>
<keyword evidence="9" id="KW-1185">Reference proteome</keyword>